<dbReference type="EMBL" id="BLLK01000027">
    <property type="protein sequence ID" value="GFH48166.1"/>
    <property type="molecule type" value="Genomic_DNA"/>
</dbReference>
<reference evidence="3 4" key="1">
    <citation type="journal article" date="2021" name="Sci. Rep.">
        <title>The genome of the diatom Chaetoceros tenuissimus carries an ancient integrated fragment of an extant virus.</title>
        <authorList>
            <person name="Hongo Y."/>
            <person name="Kimura K."/>
            <person name="Takaki Y."/>
            <person name="Yoshida Y."/>
            <person name="Baba S."/>
            <person name="Kobayashi G."/>
            <person name="Nagasaki K."/>
            <person name="Hano T."/>
            <person name="Tomaru Y."/>
        </authorList>
    </citation>
    <scope>NUCLEOTIDE SEQUENCE [LARGE SCALE GENOMIC DNA]</scope>
    <source>
        <strain evidence="3 4">NIES-3715</strain>
    </source>
</reference>
<dbReference type="Proteomes" id="UP001054902">
    <property type="component" value="Unassembled WGS sequence"/>
</dbReference>
<evidence type="ECO:0000313" key="4">
    <source>
        <dbReference type="Proteomes" id="UP001054902"/>
    </source>
</evidence>
<feature type="signal peptide" evidence="2">
    <location>
        <begin position="1"/>
        <end position="24"/>
    </location>
</feature>
<feature type="chain" id="PRO_5042269295" evidence="2">
    <location>
        <begin position="25"/>
        <end position="490"/>
    </location>
</feature>
<evidence type="ECO:0000256" key="1">
    <source>
        <dbReference type="SAM" id="MobiDB-lite"/>
    </source>
</evidence>
<sequence length="490" mass="55653">MKNRRQTRPLLLLGCLVILGTASASQRTQPPPANKKPPAKDSKPKPKVVYKATKQTKNKIRAMYNEIVHSYSSTLSKVLKGDLAGAIPADLYGQTLDQEIAASPFELNRMLDTYINQNNLYSNIKEYDLSDMTDKELKSKTAQEKNELKMKKRQLMRQQQLAAMDPTHNRKLYGGAQYHRAMAQFHTLIENIPVDKSTSDEIALLIQGIPDNSHNGVNLLRSVAKLSSRKMQLIMDEVLVELAKRMEFVLKRMWDVVEYTQLVRSESDIRSTLSERRNWAQYKYIDFTEGSASNFADQDETQRLKDLEADLIKFAKEKYNEFVRQKCELAYALVKEDVEAMFKFVSWDLAFGDRFQSTIGVDGCIVKIEGLDEEDDAPEAAIPNETGRLDLAPMKRKPGNILDPATDEILRNVVDAVKATMEKSGTGESMAQTCAAVNVLVGFVTNRWRKDITSIISTKFNAFCVLPLHKEFAGYLRREIEIYMETNPLT</sequence>
<evidence type="ECO:0000313" key="3">
    <source>
        <dbReference type="EMBL" id="GFH48166.1"/>
    </source>
</evidence>
<organism evidence="3 4">
    <name type="scientific">Chaetoceros tenuissimus</name>
    <dbReference type="NCBI Taxonomy" id="426638"/>
    <lineage>
        <taxon>Eukaryota</taxon>
        <taxon>Sar</taxon>
        <taxon>Stramenopiles</taxon>
        <taxon>Ochrophyta</taxon>
        <taxon>Bacillariophyta</taxon>
        <taxon>Coscinodiscophyceae</taxon>
        <taxon>Chaetocerotophycidae</taxon>
        <taxon>Chaetocerotales</taxon>
        <taxon>Chaetocerotaceae</taxon>
        <taxon>Chaetoceros</taxon>
    </lineage>
</organism>
<keyword evidence="2" id="KW-0732">Signal</keyword>
<comment type="caution">
    <text evidence="3">The sequence shown here is derived from an EMBL/GenBank/DDBJ whole genome shotgun (WGS) entry which is preliminary data.</text>
</comment>
<gene>
    <name evidence="3" type="ORF">CTEN210_04642</name>
</gene>
<evidence type="ECO:0000256" key="2">
    <source>
        <dbReference type="SAM" id="SignalP"/>
    </source>
</evidence>
<feature type="region of interest" description="Disordered" evidence="1">
    <location>
        <begin position="24"/>
        <end position="49"/>
    </location>
</feature>
<name>A0AAD3H2S0_9STRA</name>
<proteinExistence type="predicted"/>
<keyword evidence="4" id="KW-1185">Reference proteome</keyword>
<dbReference type="AlphaFoldDB" id="A0AAD3H2S0"/>
<accession>A0AAD3H2S0</accession>
<protein>
    <submittedName>
        <fullName evidence="3">Uncharacterized protein</fullName>
    </submittedName>
</protein>